<comment type="caution">
    <text evidence="2">The sequence shown here is derived from an EMBL/GenBank/DDBJ whole genome shotgun (WGS) entry which is preliminary data.</text>
</comment>
<gene>
    <name evidence="2" type="ORF">BLA29_007214</name>
</gene>
<dbReference type="EMBL" id="MUJZ01070295">
    <property type="protein sequence ID" value="OTF69482.1"/>
    <property type="molecule type" value="Genomic_DNA"/>
</dbReference>
<proteinExistence type="predicted"/>
<accession>A0A1Y3AM05</accession>
<dbReference type="AlphaFoldDB" id="A0A1Y3AM05"/>
<evidence type="ECO:0000256" key="1">
    <source>
        <dbReference type="SAM" id="MobiDB-lite"/>
    </source>
</evidence>
<sequence length="280" mass="32001">MMSQRSPIYSTAVSSKRSYEVKPIMVENQPTEPYAVNVAGYEQPVNVVFHTQSSPMIVRQVHRSIKPAEVERTSSMEEPHRVVHAVMRPIIQEIREIIQPYRRLTQEIRPVLEEIRTVVSKPDRSKSKSMPMTMDEYPTMSYASSNQHVQHLPQQRYNQANIGPSYRHQDMMAPIPSNTIKYVRMNRDYGVSDQFGQTGKVSPIGPPILMASSGLSLNYRQQMPPHSSSTNPSSSSKYNSMLSNNNNIMYDGNIPMDALYNLKLNRNRKPRSSSLSSYYD</sequence>
<feature type="region of interest" description="Disordered" evidence="1">
    <location>
        <begin position="219"/>
        <end position="240"/>
    </location>
</feature>
<evidence type="ECO:0008006" key="4">
    <source>
        <dbReference type="Google" id="ProtNLM"/>
    </source>
</evidence>
<dbReference type="Proteomes" id="UP000194236">
    <property type="component" value="Unassembled WGS sequence"/>
</dbReference>
<dbReference type="OrthoDB" id="6510783at2759"/>
<organism evidence="2 3">
    <name type="scientific">Euroglyphus maynei</name>
    <name type="common">Mayne's house dust mite</name>
    <dbReference type="NCBI Taxonomy" id="6958"/>
    <lineage>
        <taxon>Eukaryota</taxon>
        <taxon>Metazoa</taxon>
        <taxon>Ecdysozoa</taxon>
        <taxon>Arthropoda</taxon>
        <taxon>Chelicerata</taxon>
        <taxon>Arachnida</taxon>
        <taxon>Acari</taxon>
        <taxon>Acariformes</taxon>
        <taxon>Sarcoptiformes</taxon>
        <taxon>Astigmata</taxon>
        <taxon>Psoroptidia</taxon>
        <taxon>Analgoidea</taxon>
        <taxon>Pyroglyphidae</taxon>
        <taxon>Pyroglyphinae</taxon>
        <taxon>Euroglyphus</taxon>
    </lineage>
</organism>
<reference evidence="2 3" key="1">
    <citation type="submission" date="2017-03" db="EMBL/GenBank/DDBJ databases">
        <title>Genome Survey of Euroglyphus maynei.</title>
        <authorList>
            <person name="Arlian L.G."/>
            <person name="Morgan M.S."/>
            <person name="Rider S.D."/>
        </authorList>
    </citation>
    <scope>NUCLEOTIDE SEQUENCE [LARGE SCALE GENOMIC DNA]</scope>
    <source>
        <strain evidence="2">Arlian Lab</strain>
        <tissue evidence="2">Whole body</tissue>
    </source>
</reference>
<protein>
    <recommendedName>
        <fullName evidence="4">DFP2-like protein</fullName>
    </recommendedName>
</protein>
<name>A0A1Y3AM05_EURMA</name>
<feature type="compositionally biased region" description="Low complexity" evidence="1">
    <location>
        <begin position="227"/>
        <end position="240"/>
    </location>
</feature>
<keyword evidence="3" id="KW-1185">Reference proteome</keyword>
<evidence type="ECO:0000313" key="2">
    <source>
        <dbReference type="EMBL" id="OTF69482.1"/>
    </source>
</evidence>
<evidence type="ECO:0000313" key="3">
    <source>
        <dbReference type="Proteomes" id="UP000194236"/>
    </source>
</evidence>